<dbReference type="SFLD" id="SFLDG01014">
    <property type="entry name" value="Terpene_Cyclase_Like_1_N-term"/>
    <property type="match status" value="1"/>
</dbReference>
<dbReference type="KEGG" id="qsa:O6P43_012599"/>
<comment type="cofactor">
    <cofactor evidence="1">
        <name>Mg(2+)</name>
        <dbReference type="ChEBI" id="CHEBI:18420"/>
    </cofactor>
</comment>
<feature type="domain" description="Terpene synthase N-terminal" evidence="5">
    <location>
        <begin position="193"/>
        <end position="391"/>
    </location>
</feature>
<keyword evidence="3" id="KW-0460">Magnesium</keyword>
<keyword evidence="2" id="KW-0479">Metal-binding</keyword>
<organism evidence="7 8">
    <name type="scientific">Quillaja saponaria</name>
    <name type="common">Soap bark tree</name>
    <dbReference type="NCBI Taxonomy" id="32244"/>
    <lineage>
        <taxon>Eukaryota</taxon>
        <taxon>Viridiplantae</taxon>
        <taxon>Streptophyta</taxon>
        <taxon>Embryophyta</taxon>
        <taxon>Tracheophyta</taxon>
        <taxon>Spermatophyta</taxon>
        <taxon>Magnoliopsida</taxon>
        <taxon>eudicotyledons</taxon>
        <taxon>Gunneridae</taxon>
        <taxon>Pentapetalae</taxon>
        <taxon>rosids</taxon>
        <taxon>fabids</taxon>
        <taxon>Fabales</taxon>
        <taxon>Quillajaceae</taxon>
        <taxon>Quillaja</taxon>
    </lineage>
</organism>
<dbReference type="SUPFAM" id="SSF48576">
    <property type="entry name" value="Terpenoid synthases"/>
    <property type="match status" value="1"/>
</dbReference>
<dbReference type="GO" id="GO:0016102">
    <property type="term" value="P:diterpenoid biosynthetic process"/>
    <property type="evidence" value="ECO:0007669"/>
    <property type="project" value="TreeGrafter"/>
</dbReference>
<accession>A0AAD7PV42</accession>
<proteinExistence type="predicted"/>
<dbReference type="InterPro" id="IPR008949">
    <property type="entry name" value="Isoprenoid_synthase_dom_sf"/>
</dbReference>
<evidence type="ECO:0000313" key="8">
    <source>
        <dbReference type="Proteomes" id="UP001163823"/>
    </source>
</evidence>
<dbReference type="Pfam" id="PF01397">
    <property type="entry name" value="Terpene_synth"/>
    <property type="match status" value="1"/>
</dbReference>
<reference evidence="7" key="1">
    <citation type="journal article" date="2023" name="Science">
        <title>Elucidation of the pathway for biosynthesis of saponin adjuvants from the soapbark tree.</title>
        <authorList>
            <person name="Reed J."/>
            <person name="Orme A."/>
            <person name="El-Demerdash A."/>
            <person name="Owen C."/>
            <person name="Martin L.B.B."/>
            <person name="Misra R.C."/>
            <person name="Kikuchi S."/>
            <person name="Rejzek M."/>
            <person name="Martin A.C."/>
            <person name="Harkess A."/>
            <person name="Leebens-Mack J."/>
            <person name="Louveau T."/>
            <person name="Stephenson M.J."/>
            <person name="Osbourn A."/>
        </authorList>
    </citation>
    <scope>NUCLEOTIDE SEQUENCE</scope>
    <source>
        <strain evidence="7">S10</strain>
    </source>
</reference>
<feature type="domain" description="Terpene synthase metal-binding" evidence="6">
    <location>
        <begin position="463"/>
        <end position="697"/>
    </location>
</feature>
<dbReference type="InterPro" id="IPR008930">
    <property type="entry name" value="Terpenoid_cyclase/PrenylTrfase"/>
</dbReference>
<keyword evidence="8" id="KW-1185">Reference proteome</keyword>
<evidence type="ECO:0000259" key="6">
    <source>
        <dbReference type="Pfam" id="PF03936"/>
    </source>
</evidence>
<evidence type="ECO:0000256" key="1">
    <source>
        <dbReference type="ARBA" id="ARBA00001946"/>
    </source>
</evidence>
<keyword evidence="4" id="KW-0456">Lyase</keyword>
<dbReference type="SUPFAM" id="SSF48239">
    <property type="entry name" value="Terpenoid cyclases/Protein prenyltransferases"/>
    <property type="match status" value="2"/>
</dbReference>
<dbReference type="Pfam" id="PF03936">
    <property type="entry name" value="Terpene_synth_C"/>
    <property type="match status" value="1"/>
</dbReference>
<comment type="caution">
    <text evidence="7">The sequence shown here is derived from an EMBL/GenBank/DDBJ whole genome shotgun (WGS) entry which is preliminary data.</text>
</comment>
<dbReference type="Proteomes" id="UP001163823">
    <property type="component" value="Chromosome 5"/>
</dbReference>
<evidence type="ECO:0000256" key="2">
    <source>
        <dbReference type="ARBA" id="ARBA00022723"/>
    </source>
</evidence>
<evidence type="ECO:0000313" key="7">
    <source>
        <dbReference type="EMBL" id="KAJ7968502.1"/>
    </source>
</evidence>
<dbReference type="InterPro" id="IPR036965">
    <property type="entry name" value="Terpene_synth_N_sf"/>
</dbReference>
<dbReference type="FunFam" id="1.50.10.130:FF:000002">
    <property type="entry name" value="Ent-copalyl diphosphate synthase, chloroplastic"/>
    <property type="match status" value="1"/>
</dbReference>
<dbReference type="Gene3D" id="1.50.10.160">
    <property type="match status" value="1"/>
</dbReference>
<evidence type="ECO:0000256" key="3">
    <source>
        <dbReference type="ARBA" id="ARBA00022842"/>
    </source>
</evidence>
<dbReference type="Gene3D" id="1.10.600.10">
    <property type="entry name" value="Farnesyl Diphosphate Synthase"/>
    <property type="match status" value="1"/>
</dbReference>
<evidence type="ECO:0000259" key="5">
    <source>
        <dbReference type="Pfam" id="PF01397"/>
    </source>
</evidence>
<dbReference type="InterPro" id="IPR001906">
    <property type="entry name" value="Terpene_synth_N"/>
</dbReference>
<protein>
    <submittedName>
        <fullName evidence="7">Terpene synthase</fullName>
    </submittedName>
</protein>
<name>A0AAD7PV42_QUISA</name>
<dbReference type="GO" id="GO:0000287">
    <property type="term" value="F:magnesium ion binding"/>
    <property type="evidence" value="ECO:0007669"/>
    <property type="project" value="InterPro"/>
</dbReference>
<dbReference type="PANTHER" id="PTHR31739">
    <property type="entry name" value="ENT-COPALYL DIPHOSPHATE SYNTHASE, CHLOROPLASTIC"/>
    <property type="match status" value="1"/>
</dbReference>
<evidence type="ECO:0000256" key="4">
    <source>
        <dbReference type="ARBA" id="ARBA00023239"/>
    </source>
</evidence>
<dbReference type="InterPro" id="IPR005630">
    <property type="entry name" value="Terpene_synthase_metal-bd"/>
</dbReference>
<gene>
    <name evidence="7" type="ORF">O6P43_012599</name>
</gene>
<dbReference type="FunFam" id="1.10.600.10:FF:000036">
    <property type="entry name" value="cis-abienol synthase, chloroplastic"/>
    <property type="match status" value="1"/>
</dbReference>
<dbReference type="AlphaFoldDB" id="A0AAD7PV42"/>
<dbReference type="InterPro" id="IPR050148">
    <property type="entry name" value="Terpene_synthase-like"/>
</dbReference>
<sequence>MKGMMFKNNIEPYYFLNPSAYDTAWLAMIPQEDHDQSNQPMFKNCLEWVLNNQNHVGFWGECDANGKPTIECLPATLACMVALKKWNVGSSLIEKGLEFVHANAEMFLKDMNGRQCPRWFAIVFPGIVEFAQTNGLENLFPETVRENVSYIFRCQREELVGKNHCPPLLSYLEALPPSYDIDEEVIINNLSDDGSLFQSPSATSQAFMATGNQECLAYLMSLAQRCPNGVPPTYPMDEDILKLCMVNQVIRLGLAEQFFNEIEEILGHVYRNYLEQETWVRPTNLVALAAQLYKDSLAFRLLRLHGYNISPMSFCWFLCEEEIREEIEMNYEYFSSILLNIYRASDLMFSGEYVLEEAKSFSRNLLEKYIFLRDGDQTSPILSKFHKVIEHELNIPWIARLDHLEHRMWIEETEANAPWRGKTSFFRISHLYNNELLQLAKLNYEFRQSIYRKELEELKGWSKDWELSDMGFGREKTSYCYFAVAASTTLPCDSYIRMLVAKSAILITVADDFYDMKGSLSELEDLTDAVRRWDSRGLSSHSKIIFDALNNLVTETATKYLKHEGTDITSSLQDLWYETFLSWLIEAKWSRMKIRPSIDDYIKTGMTSVATHTLVLPASCFVKPSLPIEKLRPKQYETVTKLLMVIARLLNDMQSYQKEKEEGKVNSVLAFLIENPEAEIEDSIAYVREILDKKKKELLEHVLMDGFTDLPKPSKDLHLSCLKVFQMFFNSTNRFDSNTEVLHDIKKAIYIPLEVGTLKPLQDLPLHFAEPKKKNAKTLASFKWFLKQNSRTSFTAHQVSRPRVGKGYGIIPIAPKLALGLL</sequence>
<dbReference type="EMBL" id="JARAOO010000005">
    <property type="protein sequence ID" value="KAJ7968502.1"/>
    <property type="molecule type" value="Genomic_DNA"/>
</dbReference>
<dbReference type="PANTHER" id="PTHR31739:SF25">
    <property type="entry name" value="(E,E)-GERANYLLINALOOL SYNTHASE"/>
    <property type="match status" value="1"/>
</dbReference>
<dbReference type="Gene3D" id="1.50.10.130">
    <property type="entry name" value="Terpene synthase, N-terminal domain"/>
    <property type="match status" value="1"/>
</dbReference>
<dbReference type="GO" id="GO:0010333">
    <property type="term" value="F:terpene synthase activity"/>
    <property type="evidence" value="ECO:0007669"/>
    <property type="project" value="InterPro"/>
</dbReference>